<dbReference type="VEuPathDB" id="VectorBase:HLOH_042264"/>
<reference evidence="1 2" key="1">
    <citation type="journal article" date="2020" name="Cell">
        <title>Large-Scale Comparative Analyses of Tick Genomes Elucidate Their Genetic Diversity and Vector Capacities.</title>
        <authorList>
            <consortium name="Tick Genome and Microbiome Consortium (TIGMIC)"/>
            <person name="Jia N."/>
            <person name="Wang J."/>
            <person name="Shi W."/>
            <person name="Du L."/>
            <person name="Sun Y."/>
            <person name="Zhan W."/>
            <person name="Jiang J.F."/>
            <person name="Wang Q."/>
            <person name="Zhang B."/>
            <person name="Ji P."/>
            <person name="Bell-Sakyi L."/>
            <person name="Cui X.M."/>
            <person name="Yuan T.T."/>
            <person name="Jiang B.G."/>
            <person name="Yang W.F."/>
            <person name="Lam T.T."/>
            <person name="Chang Q.C."/>
            <person name="Ding S.J."/>
            <person name="Wang X.J."/>
            <person name="Zhu J.G."/>
            <person name="Ruan X.D."/>
            <person name="Zhao L."/>
            <person name="Wei J.T."/>
            <person name="Ye R.Z."/>
            <person name="Que T.C."/>
            <person name="Du C.H."/>
            <person name="Zhou Y.H."/>
            <person name="Cheng J.X."/>
            <person name="Dai P.F."/>
            <person name="Guo W.B."/>
            <person name="Han X.H."/>
            <person name="Huang E.J."/>
            <person name="Li L.F."/>
            <person name="Wei W."/>
            <person name="Gao Y.C."/>
            <person name="Liu J.Z."/>
            <person name="Shao H.Z."/>
            <person name="Wang X."/>
            <person name="Wang C.C."/>
            <person name="Yang T.C."/>
            <person name="Huo Q.B."/>
            <person name="Li W."/>
            <person name="Chen H.Y."/>
            <person name="Chen S.E."/>
            <person name="Zhou L.G."/>
            <person name="Ni X.B."/>
            <person name="Tian J.H."/>
            <person name="Sheng Y."/>
            <person name="Liu T."/>
            <person name="Pan Y.S."/>
            <person name="Xia L.Y."/>
            <person name="Li J."/>
            <person name="Zhao F."/>
            <person name="Cao W.C."/>
        </authorList>
    </citation>
    <scope>NUCLEOTIDE SEQUENCE [LARGE SCALE GENOMIC DNA]</scope>
    <source>
        <strain evidence="1">HaeL-2018</strain>
    </source>
</reference>
<dbReference type="EMBL" id="JABSTR010000003">
    <property type="protein sequence ID" value="KAH9365037.1"/>
    <property type="molecule type" value="Genomic_DNA"/>
</dbReference>
<evidence type="ECO:0000313" key="2">
    <source>
        <dbReference type="Proteomes" id="UP000821853"/>
    </source>
</evidence>
<proteinExistence type="predicted"/>
<protein>
    <submittedName>
        <fullName evidence="1">Uncharacterized protein</fullName>
    </submittedName>
</protein>
<keyword evidence="2" id="KW-1185">Reference proteome</keyword>
<evidence type="ECO:0000313" key="1">
    <source>
        <dbReference type="EMBL" id="KAH9365037.1"/>
    </source>
</evidence>
<sequence length="174" mass="19305">MAAAPPLEFQYYVAIRTNRVSNTVTIETYDAQHAKSLLQLTSIRISPNQTIPITVHQTPGKGIRPVGDGGVPEKSHHIIAARLMGKRGACPVTFEGTRPPRTIGVNILRELPRLRTRKCHALATARGLCARFEIFISKRLLCLRAVLAFLARFSVQEYECGRIAFGLGRSVFRP</sequence>
<name>A0A9J6FPP0_HAELO</name>
<comment type="caution">
    <text evidence="1">The sequence shown here is derived from an EMBL/GenBank/DDBJ whole genome shotgun (WGS) entry which is preliminary data.</text>
</comment>
<organism evidence="1 2">
    <name type="scientific">Haemaphysalis longicornis</name>
    <name type="common">Bush tick</name>
    <dbReference type="NCBI Taxonomy" id="44386"/>
    <lineage>
        <taxon>Eukaryota</taxon>
        <taxon>Metazoa</taxon>
        <taxon>Ecdysozoa</taxon>
        <taxon>Arthropoda</taxon>
        <taxon>Chelicerata</taxon>
        <taxon>Arachnida</taxon>
        <taxon>Acari</taxon>
        <taxon>Parasitiformes</taxon>
        <taxon>Ixodida</taxon>
        <taxon>Ixodoidea</taxon>
        <taxon>Ixodidae</taxon>
        <taxon>Haemaphysalinae</taxon>
        <taxon>Haemaphysalis</taxon>
    </lineage>
</organism>
<gene>
    <name evidence="1" type="ORF">HPB48_022748</name>
</gene>
<dbReference type="AlphaFoldDB" id="A0A9J6FPP0"/>
<dbReference type="Proteomes" id="UP000821853">
    <property type="component" value="Unassembled WGS sequence"/>
</dbReference>
<accession>A0A9J6FPP0</accession>